<gene>
    <name evidence="1" type="ordered locus">Pmob_0347</name>
</gene>
<evidence type="ECO:0000313" key="1">
    <source>
        <dbReference type="EMBL" id="ABX31089.1"/>
    </source>
</evidence>
<proteinExistence type="predicted"/>
<dbReference type="EMBL" id="CP000879">
    <property type="protein sequence ID" value="ABX31089.1"/>
    <property type="molecule type" value="Genomic_DNA"/>
</dbReference>
<keyword evidence="2" id="KW-1185">Reference proteome</keyword>
<accession>A9BF25</accession>
<dbReference type="Proteomes" id="UP000000789">
    <property type="component" value="Chromosome"/>
</dbReference>
<reference evidence="1" key="1">
    <citation type="submission" date="2007-11" db="EMBL/GenBank/DDBJ databases">
        <title>Complete sequence of Petroga mobilis SJ95.</title>
        <authorList>
            <consortium name="US DOE Joint Genome Institute"/>
            <person name="Copeland A."/>
            <person name="Lucas S."/>
            <person name="Lapidus A."/>
            <person name="Barry K."/>
            <person name="Glavina del Rio T."/>
            <person name="Dalin E."/>
            <person name="Tice H."/>
            <person name="Pitluck S."/>
            <person name="Meincke L."/>
            <person name="Brettin T."/>
            <person name="Bruce D."/>
            <person name="Detter J.C."/>
            <person name="Han C."/>
            <person name="Kuske C.R."/>
            <person name="Schmutz J."/>
            <person name="Larimer F."/>
            <person name="Land M."/>
            <person name="Hauser L."/>
            <person name="Kyrpides N."/>
            <person name="Mikhailova N."/>
            <person name="Noll K."/>
            <person name="Richardson P."/>
        </authorList>
    </citation>
    <scope>NUCLEOTIDE SEQUENCE [LARGE SCALE GENOMIC DNA]</scope>
    <source>
        <strain evidence="1">SJ95</strain>
    </source>
</reference>
<dbReference type="RefSeq" id="WP_012208196.1">
    <property type="nucleotide sequence ID" value="NC_010003.1"/>
</dbReference>
<protein>
    <recommendedName>
        <fullName evidence="3">DUF5723 domain-containing protein</fullName>
    </recommendedName>
</protein>
<dbReference type="HOGENOM" id="CLU_648765_0_0_0"/>
<evidence type="ECO:0000313" key="2">
    <source>
        <dbReference type="Proteomes" id="UP000000789"/>
    </source>
</evidence>
<organism evidence="1 2">
    <name type="scientific">Petrotoga mobilis (strain DSM 10674 / SJ95)</name>
    <dbReference type="NCBI Taxonomy" id="403833"/>
    <lineage>
        <taxon>Bacteria</taxon>
        <taxon>Thermotogati</taxon>
        <taxon>Thermotogota</taxon>
        <taxon>Thermotogae</taxon>
        <taxon>Petrotogales</taxon>
        <taxon>Petrotogaceae</taxon>
        <taxon>Petrotoga</taxon>
    </lineage>
</organism>
<dbReference type="AlphaFoldDB" id="A9BF25"/>
<evidence type="ECO:0008006" key="3">
    <source>
        <dbReference type="Google" id="ProtNLM"/>
    </source>
</evidence>
<sequence>MKKLFIILLIVSSVSLIIFSEGLRSFDSSLNPILLESIGKRNYFEIELSPDIMVYQNAYKVADLLPMLTATKFTVDFDDIYASLGADDLFFITNDNVEGHLVVNIFDLGVGVVLNGDLKSDLTVPNDLIDLIANGNEIDTPDEGTMVFNLDSSFKAGAYASYNFDGMSVGLVYNLFLPIVYTKESNTNIGYVFSTDTVEGTTTAELNMNVDLYSPFNSDELDSITFNTITDKFLTDAGHSIDAGVTFGEIKNPVVGIAVKNIMVKPAKISYKISYQETISVLGEDDEDSDSSTPTEVLVDEEYLYPMSVTGFFRIPVVFLDIIPYGEFYVDNQKIDWGVQAKTSLFNFIPLSVGVENYYGYWNTFLGFGINSRIVESRTELSLTAKDLEKIFDLNGFTFKSSFAIGF</sequence>
<dbReference type="OrthoDB" id="48854at2"/>
<dbReference type="KEGG" id="pmo:Pmob_0347"/>
<dbReference type="STRING" id="403833.Pmob_0347"/>
<name>A9BF25_PETMO</name>